<dbReference type="EMBL" id="BQKC01000001">
    <property type="protein sequence ID" value="GJM54972.1"/>
    <property type="molecule type" value="Genomic_DNA"/>
</dbReference>
<evidence type="ECO:0000313" key="3">
    <source>
        <dbReference type="Proteomes" id="UP001055025"/>
    </source>
</evidence>
<dbReference type="Proteomes" id="UP001055025">
    <property type="component" value="Unassembled WGS sequence"/>
</dbReference>
<evidence type="ECO:0000256" key="1">
    <source>
        <dbReference type="SAM" id="MobiDB-lite"/>
    </source>
</evidence>
<organism evidence="2 3">
    <name type="scientific">Granulimonas faecalis</name>
    <dbReference type="NCBI Taxonomy" id="2894155"/>
    <lineage>
        <taxon>Bacteria</taxon>
        <taxon>Bacillati</taxon>
        <taxon>Actinomycetota</taxon>
        <taxon>Coriobacteriia</taxon>
        <taxon>Coriobacteriales</taxon>
        <taxon>Kribbibacteriaceae</taxon>
        <taxon>Granulimonas</taxon>
    </lineage>
</organism>
<dbReference type="AlphaFoldDB" id="A0AAV5B144"/>
<reference evidence="2" key="1">
    <citation type="journal article" date="2022" name="Int. J. Syst. Evol. Microbiol.">
        <title>Granulimonas faecalis gen. nov., sp. nov., and Leptogranulimonas caecicola gen. nov., sp. nov., novel lactate-producing Atopobiaceae bacteria isolated from mouse intestines, and an emended description of the family Atopobiaceae.</title>
        <authorList>
            <person name="Morinaga K."/>
            <person name="Kusada H."/>
            <person name="Sakamoto S."/>
            <person name="Murakami T."/>
            <person name="Toyoda A."/>
            <person name="Mori H."/>
            <person name="Meng X.Y."/>
            <person name="Takashino M."/>
            <person name="Murotomi K."/>
            <person name="Tamaki H."/>
        </authorList>
    </citation>
    <scope>NUCLEOTIDE SEQUENCE</scope>
    <source>
        <strain evidence="2">OPF53</strain>
    </source>
</reference>
<sequence>MLSNAASTSLDRGGTRPDPPDVANGGDAGSRLSGALTATSPPGSRKGRRRLHDLEGGNGKGSRFPSGAPCPQGSKV</sequence>
<comment type="caution">
    <text evidence="2">The sequence shown here is derived from an EMBL/GenBank/DDBJ whole genome shotgun (WGS) entry which is preliminary data.</text>
</comment>
<accession>A0AAV5B144</accession>
<protein>
    <submittedName>
        <fullName evidence="2">Uncharacterized protein</fullName>
    </submittedName>
</protein>
<evidence type="ECO:0000313" key="2">
    <source>
        <dbReference type="EMBL" id="GJM54972.1"/>
    </source>
</evidence>
<feature type="region of interest" description="Disordered" evidence="1">
    <location>
        <begin position="1"/>
        <end position="76"/>
    </location>
</feature>
<gene>
    <name evidence="2" type="ORF">ATOP_06270</name>
</gene>
<name>A0AAV5B144_9ACTN</name>
<feature type="compositionally biased region" description="Polar residues" evidence="1">
    <location>
        <begin position="1"/>
        <end position="10"/>
    </location>
</feature>
<proteinExistence type="predicted"/>
<keyword evidence="3" id="KW-1185">Reference proteome</keyword>